<reference evidence="1 2" key="1">
    <citation type="journal article" date="2018" name="Sci. Rep.">
        <title>Genomic signatures of local adaptation to the degree of environmental predictability in rotifers.</title>
        <authorList>
            <person name="Franch-Gras L."/>
            <person name="Hahn C."/>
            <person name="Garcia-Roger E.M."/>
            <person name="Carmona M.J."/>
            <person name="Serra M."/>
            <person name="Gomez A."/>
        </authorList>
    </citation>
    <scope>NUCLEOTIDE SEQUENCE [LARGE SCALE GENOMIC DNA]</scope>
    <source>
        <strain evidence="1">HYR1</strain>
    </source>
</reference>
<protein>
    <submittedName>
        <fullName evidence="1">Uncharacterized protein</fullName>
    </submittedName>
</protein>
<evidence type="ECO:0000313" key="2">
    <source>
        <dbReference type="Proteomes" id="UP000276133"/>
    </source>
</evidence>
<keyword evidence="2" id="KW-1185">Reference proteome</keyword>
<comment type="caution">
    <text evidence="1">The sequence shown here is derived from an EMBL/GenBank/DDBJ whole genome shotgun (WGS) entry which is preliminary data.</text>
</comment>
<organism evidence="1 2">
    <name type="scientific">Brachionus plicatilis</name>
    <name type="common">Marine rotifer</name>
    <name type="synonym">Brachionus muelleri</name>
    <dbReference type="NCBI Taxonomy" id="10195"/>
    <lineage>
        <taxon>Eukaryota</taxon>
        <taxon>Metazoa</taxon>
        <taxon>Spiralia</taxon>
        <taxon>Gnathifera</taxon>
        <taxon>Rotifera</taxon>
        <taxon>Eurotatoria</taxon>
        <taxon>Monogononta</taxon>
        <taxon>Pseudotrocha</taxon>
        <taxon>Ploima</taxon>
        <taxon>Brachionidae</taxon>
        <taxon>Brachionus</taxon>
    </lineage>
</organism>
<proteinExistence type="predicted"/>
<dbReference type="Proteomes" id="UP000276133">
    <property type="component" value="Unassembled WGS sequence"/>
</dbReference>
<accession>A0A3M7SPS3</accession>
<sequence>MKFYKETKAKISEFIKKLHIKGKKAFEIRKKSIRDISGKPCSQIRGYKSKNLSSKKKNQIECSDGLKSAREISLEIRRVFSINLSLSSICNYRKKKTLTLFELKSRFLTSGV</sequence>
<dbReference type="EMBL" id="REGN01001017">
    <property type="protein sequence ID" value="RNA37610.1"/>
    <property type="molecule type" value="Genomic_DNA"/>
</dbReference>
<name>A0A3M7SPS3_BRAPC</name>
<gene>
    <name evidence="1" type="ORF">BpHYR1_039260</name>
</gene>
<evidence type="ECO:0000313" key="1">
    <source>
        <dbReference type="EMBL" id="RNA37610.1"/>
    </source>
</evidence>
<dbReference type="AlphaFoldDB" id="A0A3M7SPS3"/>